<comment type="subcellular location">
    <subcellularLocation>
        <location evidence="2">Membrane</location>
        <topology evidence="2">Multi-pass membrane protein</topology>
    </subcellularLocation>
</comment>
<accession>A0A369T8V8</accession>
<dbReference type="PANTHER" id="PTHR43711:SF30">
    <property type="entry name" value="HISTIDINE KINASE"/>
    <property type="match status" value="1"/>
</dbReference>
<evidence type="ECO:0000256" key="8">
    <source>
        <dbReference type="ARBA" id="ARBA00022777"/>
    </source>
</evidence>
<feature type="transmembrane region" description="Helical" evidence="13">
    <location>
        <begin position="69"/>
        <end position="87"/>
    </location>
</feature>
<dbReference type="InterPro" id="IPR001734">
    <property type="entry name" value="Na/solute_symporter"/>
</dbReference>
<feature type="transmembrane region" description="Helical" evidence="13">
    <location>
        <begin position="451"/>
        <end position="468"/>
    </location>
</feature>
<evidence type="ECO:0000256" key="10">
    <source>
        <dbReference type="ARBA" id="ARBA00023012"/>
    </source>
</evidence>
<dbReference type="InterPro" id="IPR004358">
    <property type="entry name" value="Sig_transdc_His_kin-like_C"/>
</dbReference>
<evidence type="ECO:0000256" key="6">
    <source>
        <dbReference type="ARBA" id="ARBA00022679"/>
    </source>
</evidence>
<dbReference type="PROSITE" id="PS50283">
    <property type="entry name" value="NA_SOLUT_SYMP_3"/>
    <property type="match status" value="1"/>
</dbReference>
<evidence type="ECO:0000256" key="11">
    <source>
        <dbReference type="ARBA" id="ARBA00023136"/>
    </source>
</evidence>
<evidence type="ECO:0000256" key="13">
    <source>
        <dbReference type="SAM" id="Phobius"/>
    </source>
</evidence>
<dbReference type="GO" id="GO:0016020">
    <property type="term" value="C:membrane"/>
    <property type="evidence" value="ECO:0007669"/>
    <property type="project" value="UniProtKB-SubCell"/>
</dbReference>
<dbReference type="Proteomes" id="UP000253941">
    <property type="component" value="Unassembled WGS sequence"/>
</dbReference>
<feature type="transmembrane region" description="Helical" evidence="13">
    <location>
        <begin position="386"/>
        <end position="408"/>
    </location>
</feature>
<comment type="catalytic activity">
    <reaction evidence="1">
        <text>ATP + protein L-histidine = ADP + protein N-phospho-L-histidine.</text>
        <dbReference type="EC" id="2.7.13.3"/>
    </reaction>
</comment>
<feature type="transmembrane region" description="Helical" evidence="13">
    <location>
        <begin position="414"/>
        <end position="439"/>
    </location>
</feature>
<dbReference type="RefSeq" id="WP_114582272.1">
    <property type="nucleotide sequence ID" value="NZ_QPMH01000009.1"/>
</dbReference>
<keyword evidence="16" id="KW-1185">Reference proteome</keyword>
<proteinExistence type="inferred from homology"/>
<dbReference type="PRINTS" id="PR00344">
    <property type="entry name" value="BCTRLSENSOR"/>
</dbReference>
<evidence type="ECO:0000313" key="16">
    <source>
        <dbReference type="Proteomes" id="UP000253941"/>
    </source>
</evidence>
<evidence type="ECO:0000256" key="3">
    <source>
        <dbReference type="ARBA" id="ARBA00006434"/>
    </source>
</evidence>
<dbReference type="InterPro" id="IPR038377">
    <property type="entry name" value="Na/Glc_symporter_sf"/>
</dbReference>
<evidence type="ECO:0000259" key="14">
    <source>
        <dbReference type="PROSITE" id="PS50109"/>
    </source>
</evidence>
<keyword evidence="7 13" id="KW-0812">Transmembrane</keyword>
<feature type="transmembrane region" description="Helical" evidence="13">
    <location>
        <begin position="40"/>
        <end position="63"/>
    </location>
</feature>
<evidence type="ECO:0000256" key="2">
    <source>
        <dbReference type="ARBA" id="ARBA00004141"/>
    </source>
</evidence>
<dbReference type="InterPro" id="IPR003661">
    <property type="entry name" value="HisK_dim/P_dom"/>
</dbReference>
<dbReference type="FunFam" id="1.10.287.130:FF:000001">
    <property type="entry name" value="Two-component sensor histidine kinase"/>
    <property type="match status" value="1"/>
</dbReference>
<dbReference type="GO" id="GO:0022857">
    <property type="term" value="F:transmembrane transporter activity"/>
    <property type="evidence" value="ECO:0007669"/>
    <property type="project" value="InterPro"/>
</dbReference>
<dbReference type="InterPro" id="IPR036890">
    <property type="entry name" value="HATPase_C_sf"/>
</dbReference>
<evidence type="ECO:0000256" key="4">
    <source>
        <dbReference type="ARBA" id="ARBA00012438"/>
    </source>
</evidence>
<organism evidence="15 16">
    <name type="scientific">Ferruginivarius sediminum</name>
    <dbReference type="NCBI Taxonomy" id="2661937"/>
    <lineage>
        <taxon>Bacteria</taxon>
        <taxon>Pseudomonadati</taxon>
        <taxon>Pseudomonadota</taxon>
        <taxon>Alphaproteobacteria</taxon>
        <taxon>Rhodospirillales</taxon>
        <taxon>Rhodospirillaceae</taxon>
        <taxon>Ferruginivarius</taxon>
    </lineage>
</organism>
<keyword evidence="11 13" id="KW-0472">Membrane</keyword>
<dbReference type="Gene3D" id="3.30.565.10">
    <property type="entry name" value="Histidine kinase-like ATPase, C-terminal domain"/>
    <property type="match status" value="1"/>
</dbReference>
<feature type="transmembrane region" description="Helical" evidence="13">
    <location>
        <begin position="197"/>
        <end position="221"/>
    </location>
</feature>
<gene>
    <name evidence="15" type="ORF">DRB17_11070</name>
</gene>
<keyword evidence="9 13" id="KW-1133">Transmembrane helix</keyword>
<dbReference type="InterPro" id="IPR036097">
    <property type="entry name" value="HisK_dim/P_sf"/>
</dbReference>
<comment type="caution">
    <text evidence="15">The sequence shown here is derived from an EMBL/GenBank/DDBJ whole genome shotgun (WGS) entry which is preliminary data.</text>
</comment>
<dbReference type="Pfam" id="PF00512">
    <property type="entry name" value="HisKA"/>
    <property type="match status" value="1"/>
</dbReference>
<dbReference type="GO" id="GO:0000155">
    <property type="term" value="F:phosphorelay sensor kinase activity"/>
    <property type="evidence" value="ECO:0007669"/>
    <property type="project" value="InterPro"/>
</dbReference>
<evidence type="ECO:0000256" key="7">
    <source>
        <dbReference type="ARBA" id="ARBA00022692"/>
    </source>
</evidence>
<dbReference type="PROSITE" id="PS50109">
    <property type="entry name" value="HIS_KIN"/>
    <property type="match status" value="1"/>
</dbReference>
<feature type="transmembrane region" description="Helical" evidence="13">
    <location>
        <begin position="116"/>
        <end position="134"/>
    </location>
</feature>
<dbReference type="InterPro" id="IPR003594">
    <property type="entry name" value="HATPase_dom"/>
</dbReference>
<feature type="transmembrane region" description="Helical" evidence="13">
    <location>
        <begin position="248"/>
        <end position="266"/>
    </location>
</feature>
<dbReference type="EC" id="2.7.13.3" evidence="4"/>
<sequence length="919" mass="99357">MLSVPVVLAVALAYLGLLFAVAFYADRRAMEGRSLIRNPYVYTLSIAVYCTSWTFYGAVGSAARGGLEFATIYLGPTIVFLGWWFLLRKMVRISKAHRITSIADFISSRYGKSTRLGVLVTLIAVAGTMPYVALQLKAVATSFSVLVGSHGLDGSAPAPPTSGLIGDTAFWIAVGMALFVILFGTRNIDADEHHEGVVAAVAFESFVKLFALLAVGLFVAYGLHGGFGDLFAKAGELPGLQELYGIDSGRWVTLTLLSMAAAVCLPRQFQIIVVENVDERHLATASWLFPLYMLGISLFALPIALAGLRLLPADADPDFFVLTLPMVAGEDALALIAFIGGLSSATSMVIVAAIALSTMVCNDLVMPALLRLRWLRLTARGDLTRLLLAIRRVSIVAVFLLGFAYYRLIGESGALAAIGLISFSAAAQFVPVIVGGLFWKGGTKMGAQSGLLAGFAVWIYTLLLPSFAQSGWLDPAFVESGPLGIALLEPQALFGLNGWDPLSHALFWSMLANAGTYIGVSLFSREDTLERLQGALFVDVFRHPAGERPGVWKRSAAVQDLYDLAQRFLGGERVSRAFRQYMQERGLGWRLPREADAHLIAFVERLLAGSLGAASARVVVGSVAKGEMPRIGEVMEILEETHQAIVYSQRLEEKSTQLEATAAELRRANERLQELDKLKDDFLSTVSHELRTPLTSIRSFSEILVDNPDLGREQGERYLSIIASESQRLTRLIDEILDLARLEQGRSEWHMTTLDPAAVLDDAIAAAGGLLREKSVRLDSTLEACPQGVQADRDRLMQVFVNLLSNAVKYCDAKDAWVGIEGSPTAEGYRVSIADNGPGVPPQDREKIFDKFAKAAENAADRPPGSGLGLAISRQIVEHLSGRIWLETPDSGGARFTVLLPFAQAAGHHMPQGAAASET</sequence>
<dbReference type="Gene3D" id="1.20.1730.10">
    <property type="entry name" value="Sodium/glucose cotransporter"/>
    <property type="match status" value="1"/>
</dbReference>
<name>A0A369T8V8_9PROT</name>
<feature type="domain" description="Histidine kinase" evidence="14">
    <location>
        <begin position="685"/>
        <end position="904"/>
    </location>
</feature>
<evidence type="ECO:0000256" key="5">
    <source>
        <dbReference type="ARBA" id="ARBA00022553"/>
    </source>
</evidence>
<keyword evidence="8 15" id="KW-0418">Kinase</keyword>
<feature type="coiled-coil region" evidence="12">
    <location>
        <begin position="648"/>
        <end position="685"/>
    </location>
</feature>
<dbReference type="SUPFAM" id="SSF55874">
    <property type="entry name" value="ATPase domain of HSP90 chaperone/DNA topoisomerase II/histidine kinase"/>
    <property type="match status" value="1"/>
</dbReference>
<dbReference type="CDD" id="cd10322">
    <property type="entry name" value="SLC5sbd"/>
    <property type="match status" value="1"/>
</dbReference>
<evidence type="ECO:0000256" key="9">
    <source>
        <dbReference type="ARBA" id="ARBA00022989"/>
    </source>
</evidence>
<feature type="transmembrane region" description="Helical" evidence="13">
    <location>
        <begin position="168"/>
        <end position="185"/>
    </location>
</feature>
<dbReference type="InterPro" id="IPR050736">
    <property type="entry name" value="Sensor_HK_Regulatory"/>
</dbReference>
<dbReference type="EMBL" id="QPMH01000009">
    <property type="protein sequence ID" value="RDD61730.1"/>
    <property type="molecule type" value="Genomic_DNA"/>
</dbReference>
<dbReference type="AlphaFoldDB" id="A0A369T8V8"/>
<evidence type="ECO:0000313" key="15">
    <source>
        <dbReference type="EMBL" id="RDD61730.1"/>
    </source>
</evidence>
<dbReference type="CDD" id="cd00082">
    <property type="entry name" value="HisKA"/>
    <property type="match status" value="1"/>
</dbReference>
<evidence type="ECO:0000256" key="1">
    <source>
        <dbReference type="ARBA" id="ARBA00000085"/>
    </source>
</evidence>
<evidence type="ECO:0000256" key="12">
    <source>
        <dbReference type="SAM" id="Coils"/>
    </source>
</evidence>
<feature type="transmembrane region" description="Helical" evidence="13">
    <location>
        <begin position="287"/>
        <end position="312"/>
    </location>
</feature>
<keyword evidence="10" id="KW-0902">Two-component regulatory system</keyword>
<dbReference type="InterPro" id="IPR005467">
    <property type="entry name" value="His_kinase_dom"/>
</dbReference>
<reference evidence="15 16" key="1">
    <citation type="submission" date="2018-07" db="EMBL/GenBank/DDBJ databases">
        <title>Venubactetium sediminum gen. nov., sp. nov., isolated from a marine solar saltern.</title>
        <authorList>
            <person name="Wang S."/>
        </authorList>
    </citation>
    <scope>NUCLEOTIDE SEQUENCE [LARGE SCALE GENOMIC DNA]</scope>
    <source>
        <strain evidence="15 16">WD2A32</strain>
    </source>
</reference>
<protein>
    <recommendedName>
        <fullName evidence="4">histidine kinase</fullName>
        <ecNumber evidence="4">2.7.13.3</ecNumber>
    </recommendedName>
</protein>
<feature type="transmembrane region" description="Helical" evidence="13">
    <location>
        <begin position="6"/>
        <end position="25"/>
    </location>
</feature>
<feature type="transmembrane region" description="Helical" evidence="13">
    <location>
        <begin position="332"/>
        <end position="365"/>
    </location>
</feature>
<dbReference type="PANTHER" id="PTHR43711">
    <property type="entry name" value="TWO-COMPONENT HISTIDINE KINASE"/>
    <property type="match status" value="1"/>
</dbReference>
<dbReference type="Pfam" id="PF02518">
    <property type="entry name" value="HATPase_c"/>
    <property type="match status" value="1"/>
</dbReference>
<comment type="similarity">
    <text evidence="3">Belongs to the sodium:solute symporter (SSF) (TC 2.A.21) family.</text>
</comment>
<keyword evidence="12" id="KW-0175">Coiled coil</keyword>
<dbReference type="SMART" id="SM00387">
    <property type="entry name" value="HATPase_c"/>
    <property type="match status" value="1"/>
</dbReference>
<dbReference type="SMART" id="SM00388">
    <property type="entry name" value="HisKA"/>
    <property type="match status" value="1"/>
</dbReference>
<dbReference type="SUPFAM" id="SSF47384">
    <property type="entry name" value="Homodimeric domain of signal transducing histidine kinase"/>
    <property type="match status" value="1"/>
</dbReference>
<dbReference type="Gene3D" id="1.10.287.130">
    <property type="match status" value="1"/>
</dbReference>
<keyword evidence="6" id="KW-0808">Transferase</keyword>
<keyword evidence="5" id="KW-0597">Phosphoprotein</keyword>